<evidence type="ECO:0000313" key="2">
    <source>
        <dbReference type="Proteomes" id="UP000198034"/>
    </source>
</evidence>
<accession>A0A246G6T7</accession>
<dbReference type="Proteomes" id="UP000198034">
    <property type="component" value="Unassembled WGS sequence"/>
</dbReference>
<gene>
    <name evidence="1" type="ORF">BWK62_15500</name>
</gene>
<organism evidence="1 2">
    <name type="scientific">Flavobacterium columnare</name>
    <dbReference type="NCBI Taxonomy" id="996"/>
    <lineage>
        <taxon>Bacteria</taxon>
        <taxon>Pseudomonadati</taxon>
        <taxon>Bacteroidota</taxon>
        <taxon>Flavobacteriia</taxon>
        <taxon>Flavobacteriales</taxon>
        <taxon>Flavobacteriaceae</taxon>
        <taxon>Flavobacterium</taxon>
    </lineage>
</organism>
<sequence length="74" mass="8430">MKDLTNANTLDQIKWIFNGSKNPPNFTINMKNAIDNLPLTDNLAKKLLDNPNATKALLKNQLKTDFDEIFKLIN</sequence>
<dbReference type="EMBL" id="MTCY01000142">
    <property type="protein sequence ID" value="OWP73934.1"/>
    <property type="molecule type" value="Genomic_DNA"/>
</dbReference>
<evidence type="ECO:0000313" key="1">
    <source>
        <dbReference type="EMBL" id="OWP73934.1"/>
    </source>
</evidence>
<name>A0A246G6T7_9FLAO</name>
<reference evidence="1 2" key="1">
    <citation type="journal article" date="2017" name="Infect. Genet. Evol.">
        <title>Comparative genome analysis of fish pathogen Flavobacterium columnare reveals extensive sequence diversity within the species.</title>
        <authorList>
            <person name="Kayansamruaj P."/>
            <person name="Dong H.T."/>
            <person name="Hirono I."/>
            <person name="Kondo H."/>
            <person name="Senapin S."/>
            <person name="Rodkhum C."/>
        </authorList>
    </citation>
    <scope>NUCLEOTIDE SEQUENCE [LARGE SCALE GENOMIC DNA]</scope>
    <source>
        <strain evidence="1 2">1214</strain>
    </source>
</reference>
<protein>
    <submittedName>
        <fullName evidence="1">Uncharacterized protein</fullName>
    </submittedName>
</protein>
<comment type="caution">
    <text evidence="1">The sequence shown here is derived from an EMBL/GenBank/DDBJ whole genome shotgun (WGS) entry which is preliminary data.</text>
</comment>
<proteinExistence type="predicted"/>
<dbReference type="AlphaFoldDB" id="A0A246G6T7"/>